<gene>
    <name evidence="1" type="ORF">A3C16_04410</name>
</gene>
<evidence type="ECO:0000313" key="2">
    <source>
        <dbReference type="Proteomes" id="UP000177811"/>
    </source>
</evidence>
<dbReference type="EMBL" id="MHQL01000057">
    <property type="protein sequence ID" value="OHA01664.1"/>
    <property type="molecule type" value="Genomic_DNA"/>
</dbReference>
<dbReference type="SUPFAM" id="SSF109604">
    <property type="entry name" value="HD-domain/PDEase-like"/>
    <property type="match status" value="1"/>
</dbReference>
<evidence type="ECO:0008006" key="3">
    <source>
        <dbReference type="Google" id="ProtNLM"/>
    </source>
</evidence>
<dbReference type="PANTHER" id="PTHR46246:SF1">
    <property type="entry name" value="GUANOSINE-3',5'-BIS(DIPHOSPHATE) 3'-PYROPHOSPHOHYDROLASE MESH1"/>
    <property type="match status" value="1"/>
</dbReference>
<dbReference type="Proteomes" id="UP000177811">
    <property type="component" value="Unassembled WGS sequence"/>
</dbReference>
<proteinExistence type="predicted"/>
<dbReference type="AlphaFoldDB" id="A0A1G2KQW3"/>
<comment type="caution">
    <text evidence="1">The sequence shown here is derived from an EMBL/GenBank/DDBJ whole genome shotgun (WGS) entry which is preliminary data.</text>
</comment>
<dbReference type="GO" id="GO:0008893">
    <property type="term" value="F:guanosine-3',5'-bis(diphosphate) 3'-diphosphatase activity"/>
    <property type="evidence" value="ECO:0007669"/>
    <property type="project" value="TreeGrafter"/>
</dbReference>
<accession>A0A1G2KQW3</accession>
<reference evidence="1 2" key="1">
    <citation type="journal article" date="2016" name="Nat. Commun.">
        <title>Thousands of microbial genomes shed light on interconnected biogeochemical processes in an aquifer system.</title>
        <authorList>
            <person name="Anantharaman K."/>
            <person name="Brown C.T."/>
            <person name="Hug L.A."/>
            <person name="Sharon I."/>
            <person name="Castelle C.J."/>
            <person name="Probst A.J."/>
            <person name="Thomas B.C."/>
            <person name="Singh A."/>
            <person name="Wilkins M.J."/>
            <person name="Karaoz U."/>
            <person name="Brodie E.L."/>
            <person name="Williams K.H."/>
            <person name="Hubbard S.S."/>
            <person name="Banfield J.F."/>
        </authorList>
    </citation>
    <scope>NUCLEOTIDE SEQUENCE [LARGE SCALE GENOMIC DNA]</scope>
</reference>
<dbReference type="Pfam" id="PF13328">
    <property type="entry name" value="HD_4"/>
    <property type="match status" value="1"/>
</dbReference>
<name>A0A1G2KQW3_9BACT</name>
<dbReference type="PANTHER" id="PTHR46246">
    <property type="entry name" value="GUANOSINE-3',5'-BIS(DIPHOSPHATE) 3'-PYROPHOSPHOHYDROLASE MESH1"/>
    <property type="match status" value="1"/>
</dbReference>
<evidence type="ECO:0000313" key="1">
    <source>
        <dbReference type="EMBL" id="OHA01664.1"/>
    </source>
</evidence>
<dbReference type="Gene3D" id="1.10.3210.10">
    <property type="entry name" value="Hypothetical protein af1432"/>
    <property type="match status" value="1"/>
</dbReference>
<sequence>MGCILLRAGFDEETVVAGILHDVVEDTPRTLADIQKLFGTHVAEIVAAVSENKTLPWHKRKEVYLQNVLVADSSAKAVSIADKLHNVSSMNHDLAKGRDIWKHFSQDKHTTVEHYVHFVHEIKKH</sequence>
<protein>
    <recommendedName>
        <fullName evidence="3">HD/PDEase domain-containing protein</fullName>
    </recommendedName>
</protein>
<dbReference type="InterPro" id="IPR052194">
    <property type="entry name" value="MESH1"/>
</dbReference>
<organism evidence="1 2">
    <name type="scientific">Candidatus Sungbacteria bacterium RIFCSPHIGHO2_02_FULL_51_29</name>
    <dbReference type="NCBI Taxonomy" id="1802273"/>
    <lineage>
        <taxon>Bacteria</taxon>
        <taxon>Candidatus Sungiibacteriota</taxon>
    </lineage>
</organism>